<evidence type="ECO:0000313" key="2">
    <source>
        <dbReference type="Proteomes" id="UP000289738"/>
    </source>
</evidence>
<reference evidence="1 2" key="1">
    <citation type="submission" date="2019-01" db="EMBL/GenBank/DDBJ databases">
        <title>Sequencing of cultivated peanut Arachis hypogaea provides insights into genome evolution and oil improvement.</title>
        <authorList>
            <person name="Chen X."/>
        </authorList>
    </citation>
    <scope>NUCLEOTIDE SEQUENCE [LARGE SCALE GENOMIC DNA]</scope>
    <source>
        <strain evidence="2">cv. Fuhuasheng</strain>
        <tissue evidence="1">Leaves</tissue>
    </source>
</reference>
<dbReference type="AlphaFoldDB" id="A0A445E8Y3"/>
<evidence type="ECO:0000313" key="1">
    <source>
        <dbReference type="EMBL" id="RYR71769.1"/>
    </source>
</evidence>
<dbReference type="Proteomes" id="UP000289738">
    <property type="component" value="Chromosome A02"/>
</dbReference>
<organism evidence="1 2">
    <name type="scientific">Arachis hypogaea</name>
    <name type="common">Peanut</name>
    <dbReference type="NCBI Taxonomy" id="3818"/>
    <lineage>
        <taxon>Eukaryota</taxon>
        <taxon>Viridiplantae</taxon>
        <taxon>Streptophyta</taxon>
        <taxon>Embryophyta</taxon>
        <taxon>Tracheophyta</taxon>
        <taxon>Spermatophyta</taxon>
        <taxon>Magnoliopsida</taxon>
        <taxon>eudicotyledons</taxon>
        <taxon>Gunneridae</taxon>
        <taxon>Pentapetalae</taxon>
        <taxon>rosids</taxon>
        <taxon>fabids</taxon>
        <taxon>Fabales</taxon>
        <taxon>Fabaceae</taxon>
        <taxon>Papilionoideae</taxon>
        <taxon>50 kb inversion clade</taxon>
        <taxon>dalbergioids sensu lato</taxon>
        <taxon>Dalbergieae</taxon>
        <taxon>Pterocarpus clade</taxon>
        <taxon>Arachis</taxon>
    </lineage>
</organism>
<dbReference type="EMBL" id="SDMP01000002">
    <property type="protein sequence ID" value="RYR71769.1"/>
    <property type="molecule type" value="Genomic_DNA"/>
</dbReference>
<keyword evidence="2" id="KW-1185">Reference proteome</keyword>
<sequence length="306" mass="35492">MFRSSFLLLKKNEPSVHVQETIITVWIIRHPTRNRNDPIGRTELYQLSYILSSQVEHFTYKKLSIPSGQLDIRLMITTIQFKERSSTNRAISSRARWSMPQRVSLLFFFLAQLGHPGLKPETSLVKHPTCNSNDPIARAVLYQLSYILPSQLVHPRLKPETSFMKDLASEVNHRTYGPIQQIGRESIDFFSGAIHPFRTQHTTIRCTALSKIPYKKILEEPPTPTIVHVRSLLDLTNYVSYLLYVIDMPFFGPLFHYIEKVSHVHVQETIITAWTIRHPTRNSNDPIARAKFYQMSYILPDQVEHA</sequence>
<accession>A0A445E8Y3</accession>
<gene>
    <name evidence="1" type="ORF">Ahy_A02g005990</name>
</gene>
<comment type="caution">
    <text evidence="1">The sequence shown here is derived from an EMBL/GenBank/DDBJ whole genome shotgun (WGS) entry which is preliminary data.</text>
</comment>
<name>A0A445E8Y3_ARAHY</name>
<protein>
    <submittedName>
        <fullName evidence="1">Uncharacterized protein</fullName>
    </submittedName>
</protein>
<proteinExistence type="predicted"/>